<dbReference type="PANTHER" id="PTHR12948:SF3">
    <property type="entry name" value="NEDD8 ULTIMATE BUSTER 1"/>
    <property type="match status" value="1"/>
</dbReference>
<evidence type="ECO:0000313" key="4">
    <source>
        <dbReference type="EMBL" id="ELU11079.1"/>
    </source>
</evidence>
<dbReference type="SMART" id="SM00165">
    <property type="entry name" value="UBA"/>
    <property type="match status" value="3"/>
</dbReference>
<feature type="domain" description="UBA" evidence="2">
    <location>
        <begin position="356"/>
        <end position="396"/>
    </location>
</feature>
<dbReference type="SMART" id="SM00213">
    <property type="entry name" value="UBQ"/>
    <property type="match status" value="1"/>
</dbReference>
<reference evidence="5" key="3">
    <citation type="submission" date="2015-06" db="UniProtKB">
        <authorList>
            <consortium name="EnsemblMetazoa"/>
        </authorList>
    </citation>
    <scope>IDENTIFICATION</scope>
</reference>
<dbReference type="OMA" id="EQKRYGM"/>
<evidence type="ECO:0000259" key="3">
    <source>
        <dbReference type="PROSITE" id="PS50053"/>
    </source>
</evidence>
<dbReference type="PANTHER" id="PTHR12948">
    <property type="entry name" value="NEDD8 ULTIMATE BUSTER-1 BS4 PROTEIN"/>
    <property type="match status" value="1"/>
</dbReference>
<evidence type="ECO:0000259" key="2">
    <source>
        <dbReference type="PROSITE" id="PS50030"/>
    </source>
</evidence>
<dbReference type="AlphaFoldDB" id="R7UXM0"/>
<organism evidence="4">
    <name type="scientific">Capitella teleta</name>
    <name type="common">Polychaete worm</name>
    <dbReference type="NCBI Taxonomy" id="283909"/>
    <lineage>
        <taxon>Eukaryota</taxon>
        <taxon>Metazoa</taxon>
        <taxon>Spiralia</taxon>
        <taxon>Lophotrochozoa</taxon>
        <taxon>Annelida</taxon>
        <taxon>Polychaeta</taxon>
        <taxon>Sedentaria</taxon>
        <taxon>Scolecida</taxon>
        <taxon>Capitellidae</taxon>
        <taxon>Capitella</taxon>
    </lineage>
</organism>
<reference evidence="4 6" key="2">
    <citation type="journal article" date="2013" name="Nature">
        <title>Insights into bilaterian evolution from three spiralian genomes.</title>
        <authorList>
            <person name="Simakov O."/>
            <person name="Marletaz F."/>
            <person name="Cho S.J."/>
            <person name="Edsinger-Gonzales E."/>
            <person name="Havlak P."/>
            <person name="Hellsten U."/>
            <person name="Kuo D.H."/>
            <person name="Larsson T."/>
            <person name="Lv J."/>
            <person name="Arendt D."/>
            <person name="Savage R."/>
            <person name="Osoegawa K."/>
            <person name="de Jong P."/>
            <person name="Grimwood J."/>
            <person name="Chapman J.A."/>
            <person name="Shapiro H."/>
            <person name="Aerts A."/>
            <person name="Otillar R.P."/>
            <person name="Terry A.Y."/>
            <person name="Boore J.L."/>
            <person name="Grigoriev I.V."/>
            <person name="Lindberg D.R."/>
            <person name="Seaver E.C."/>
            <person name="Weisblat D.A."/>
            <person name="Putnam N.H."/>
            <person name="Rokhsar D.S."/>
        </authorList>
    </citation>
    <scope>NUCLEOTIDE SEQUENCE</scope>
    <source>
        <strain evidence="4 6">I ESC-2004</strain>
    </source>
</reference>
<evidence type="ECO:0000256" key="1">
    <source>
        <dbReference type="SAM" id="Coils"/>
    </source>
</evidence>
<dbReference type="CDD" id="cd17062">
    <property type="entry name" value="Ubl_NUB1"/>
    <property type="match status" value="1"/>
</dbReference>
<dbReference type="InterPro" id="IPR029071">
    <property type="entry name" value="Ubiquitin-like_domsf"/>
</dbReference>
<dbReference type="OrthoDB" id="434245at2759"/>
<evidence type="ECO:0008006" key="7">
    <source>
        <dbReference type="Google" id="ProtNLM"/>
    </source>
</evidence>
<dbReference type="CDD" id="cd14291">
    <property type="entry name" value="UBA1_NUB1_like"/>
    <property type="match status" value="1"/>
</dbReference>
<name>R7UXM0_CAPTE</name>
<keyword evidence="1" id="KW-0175">Coiled coil</keyword>
<reference evidence="6" key="1">
    <citation type="submission" date="2012-12" db="EMBL/GenBank/DDBJ databases">
        <authorList>
            <person name="Hellsten U."/>
            <person name="Grimwood J."/>
            <person name="Chapman J.A."/>
            <person name="Shapiro H."/>
            <person name="Aerts A."/>
            <person name="Otillar R.P."/>
            <person name="Terry A.Y."/>
            <person name="Boore J.L."/>
            <person name="Simakov O."/>
            <person name="Marletaz F."/>
            <person name="Cho S.-J."/>
            <person name="Edsinger-Gonzales E."/>
            <person name="Havlak P."/>
            <person name="Kuo D.-H."/>
            <person name="Larsson T."/>
            <person name="Lv J."/>
            <person name="Arendt D."/>
            <person name="Savage R."/>
            <person name="Osoegawa K."/>
            <person name="de Jong P."/>
            <person name="Lindberg D.R."/>
            <person name="Seaver E.C."/>
            <person name="Weisblat D.A."/>
            <person name="Putnam N.H."/>
            <person name="Grigoriev I.V."/>
            <person name="Rokhsar D.S."/>
        </authorList>
    </citation>
    <scope>NUCLEOTIDE SEQUENCE</scope>
    <source>
        <strain evidence="6">I ESC-2004</strain>
    </source>
</reference>
<feature type="domain" description="Ubiquitin-like" evidence="3">
    <location>
        <begin position="87"/>
        <end position="156"/>
    </location>
</feature>
<proteinExistence type="predicted"/>
<dbReference type="InterPro" id="IPR000626">
    <property type="entry name" value="Ubiquitin-like_dom"/>
</dbReference>
<dbReference type="Gene3D" id="3.10.20.90">
    <property type="entry name" value="Phosphatidylinositol 3-kinase Catalytic Subunit, Chain A, domain 1"/>
    <property type="match status" value="1"/>
</dbReference>
<feature type="domain" description="UBA" evidence="2">
    <location>
        <begin position="481"/>
        <end position="521"/>
    </location>
</feature>
<feature type="coiled-coil region" evidence="1">
    <location>
        <begin position="331"/>
        <end position="365"/>
    </location>
</feature>
<dbReference type="PROSITE" id="PS50030">
    <property type="entry name" value="UBA"/>
    <property type="match status" value="3"/>
</dbReference>
<dbReference type="InterPro" id="IPR015940">
    <property type="entry name" value="UBA"/>
</dbReference>
<dbReference type="EnsemblMetazoa" id="CapteT227081">
    <property type="protein sequence ID" value="CapteP227081"/>
    <property type="gene ID" value="CapteG227081"/>
</dbReference>
<evidence type="ECO:0000313" key="6">
    <source>
        <dbReference type="Proteomes" id="UP000014760"/>
    </source>
</evidence>
<feature type="domain" description="UBA" evidence="2">
    <location>
        <begin position="428"/>
        <end position="468"/>
    </location>
</feature>
<dbReference type="HOGENOM" id="CLU_030806_0_0_1"/>
<dbReference type="EMBL" id="AMQN01020309">
    <property type="status" value="NOT_ANNOTATED_CDS"/>
    <property type="molecule type" value="Genomic_DNA"/>
</dbReference>
<dbReference type="Proteomes" id="UP000014760">
    <property type="component" value="Unassembled WGS sequence"/>
</dbReference>
<evidence type="ECO:0000313" key="5">
    <source>
        <dbReference type="EnsemblMetazoa" id="CapteP227081"/>
    </source>
</evidence>
<dbReference type="InterPro" id="IPR009060">
    <property type="entry name" value="UBA-like_sf"/>
</dbReference>
<sequence length="591" mass="66248">MDSNREELLKEKLRHCLNRDQVKLWLTPYTLRNEDSGIYPDELVSKYAAELHLEPVAIRSTLESLRVHALEKLAARNKFNDTGIACIKLRMAGICQEGIDLEISLDKTGFELREIIRDRHFSAAQQLKVICKGRVIRDDAKLAAQGVKNGSQCMVLCQTKAVESVKDDDQKKVHKTREAAEVLSNIEDESDDYYVQIADQNGKSLNLPTEERKALMLAMTLHEKGRSALKQKDYEGALLLLLEADSEFSKCRADILNSVDNYALVCLDVVWCYLLLRNINDLPDAERKLKACEDCFKRSYGQNLERLTLVKGGTGSERALFMRLHLLQAVLAFHQQKLTRAKELLAQAEMELQILQVDEEKLAQVMELGYSVAEARLSLRQCGGDVQEAVAFISNRKEEKIKLRKVEKENKRKRKLEAKLGPTADGSKINIDVYEDLLRLGFPKGAAAEALKQVNNSLDQALQVLQDHPELLSIKDPDPIPITDEMIAQVSDMGFTALNSKAALHHFNGSAQQAIEHLLSNGGEIPADWVSDVEPAASTSKSGGASGGGVARQREAFEEINDISKDEDDYLDLMLTEEAEFLQEYKSLLQL</sequence>
<dbReference type="Pfam" id="PF26285">
    <property type="entry name" value="SASH1_Homeodomain"/>
    <property type="match status" value="1"/>
</dbReference>
<dbReference type="Pfam" id="PF00627">
    <property type="entry name" value="UBA"/>
    <property type="match status" value="1"/>
</dbReference>
<dbReference type="FunCoup" id="R7UXM0">
    <property type="interactions" value="1831"/>
</dbReference>
<protein>
    <recommendedName>
        <fullName evidence="7">NEDD8 ultimate buster 1</fullName>
    </recommendedName>
</protein>
<dbReference type="SUPFAM" id="SSF54236">
    <property type="entry name" value="Ubiquitin-like"/>
    <property type="match status" value="1"/>
</dbReference>
<dbReference type="InterPro" id="IPR058666">
    <property type="entry name" value="SASH1/NUB1_homeodomain"/>
</dbReference>
<dbReference type="Pfam" id="PF18037">
    <property type="entry name" value="Ubiquitin_5"/>
    <property type="match status" value="1"/>
</dbReference>
<dbReference type="EMBL" id="KB296993">
    <property type="protein sequence ID" value="ELU11079.1"/>
    <property type="molecule type" value="Genomic_DNA"/>
</dbReference>
<dbReference type="STRING" id="283909.R7UXM0"/>
<dbReference type="GO" id="GO:2000058">
    <property type="term" value="P:regulation of ubiquitin-dependent protein catabolic process"/>
    <property type="evidence" value="ECO:0007669"/>
    <property type="project" value="TreeGrafter"/>
</dbReference>
<dbReference type="InterPro" id="IPR039749">
    <property type="entry name" value="NUB1"/>
</dbReference>
<dbReference type="PROSITE" id="PS50053">
    <property type="entry name" value="UBIQUITIN_2"/>
    <property type="match status" value="1"/>
</dbReference>
<dbReference type="SUPFAM" id="SSF46934">
    <property type="entry name" value="UBA-like"/>
    <property type="match status" value="3"/>
</dbReference>
<keyword evidence="6" id="KW-1185">Reference proteome</keyword>
<accession>R7UXM0</accession>
<dbReference type="Gene3D" id="1.10.8.10">
    <property type="entry name" value="DNA helicase RuvA subunit, C-terminal domain"/>
    <property type="match status" value="3"/>
</dbReference>
<dbReference type="InterPro" id="IPR041207">
    <property type="entry name" value="NUB1_ubiquitin-like_dom"/>
</dbReference>
<gene>
    <name evidence="4" type="ORF">CAPTEDRAFT_227081</name>
</gene>